<protein>
    <recommendedName>
        <fullName evidence="3">DUF2779 domain-containing protein</fullName>
    </recommendedName>
</protein>
<sequence>MNKVEVYIDFEAITNPFASIIKVPNDTPFAYSIGLLNKQNLFQSSTFIVDFGRHSNKNSILEIIKKSIEKDIKRINPNVTMEDVVFVGHNPVLERKILLKIFPDNEVIALLPKIRGQDISLSKLAYKKFSNKKFFVTLKEEISKNEGLTFIKNQVIAKDGMAANYAGYLLFLNSAKGNKQTDKRYKLFIPISTRILINEIRNYSRDDVLKMCYVINIENLEHEMKKIQLKDRLINLIKILDINKDLKVSELIEKIWEM</sequence>
<accession>A0A3L9ZYP6</accession>
<proteinExistence type="predicted"/>
<dbReference type="EMBL" id="REFI01000008">
    <property type="protein sequence ID" value="RMA77566.1"/>
    <property type="molecule type" value="Genomic_DNA"/>
</dbReference>
<gene>
    <name evidence="1" type="ORF">JN00_0417</name>
</gene>
<keyword evidence="2" id="KW-1185">Reference proteome</keyword>
<dbReference type="Proteomes" id="UP000267246">
    <property type="component" value="Unassembled WGS sequence"/>
</dbReference>
<dbReference type="OrthoDB" id="396255at2"/>
<dbReference type="RefSeq" id="WP_121940881.1">
    <property type="nucleotide sequence ID" value="NZ_CP137846.1"/>
</dbReference>
<name>A0A3L9ZYP6_9BACT</name>
<dbReference type="AlphaFoldDB" id="A0A3L9ZYP6"/>
<comment type="caution">
    <text evidence="1">The sequence shown here is derived from an EMBL/GenBank/DDBJ whole genome shotgun (WGS) entry which is preliminary data.</text>
</comment>
<evidence type="ECO:0000313" key="2">
    <source>
        <dbReference type="Proteomes" id="UP000267246"/>
    </source>
</evidence>
<organism evidence="1 2">
    <name type="scientific">Metamycoplasma subdolum</name>
    <dbReference type="NCBI Taxonomy" id="92407"/>
    <lineage>
        <taxon>Bacteria</taxon>
        <taxon>Bacillati</taxon>
        <taxon>Mycoplasmatota</taxon>
        <taxon>Mycoplasmoidales</taxon>
        <taxon>Metamycoplasmataceae</taxon>
        <taxon>Metamycoplasma</taxon>
    </lineage>
</organism>
<evidence type="ECO:0000313" key="1">
    <source>
        <dbReference type="EMBL" id="RMA77566.1"/>
    </source>
</evidence>
<reference evidence="1 2" key="1">
    <citation type="submission" date="2018-10" db="EMBL/GenBank/DDBJ databases">
        <title>Genomic Encyclopedia of Archaeal and Bacterial Type Strains, Phase II (KMG-II): from individual species to whole genera.</title>
        <authorList>
            <person name="Goeker M."/>
        </authorList>
    </citation>
    <scope>NUCLEOTIDE SEQUENCE [LARGE SCALE GENOMIC DNA]</scope>
    <source>
        <strain evidence="1 2">ATCC 29870</strain>
    </source>
</reference>
<evidence type="ECO:0008006" key="3">
    <source>
        <dbReference type="Google" id="ProtNLM"/>
    </source>
</evidence>